<dbReference type="Pfam" id="PF20557">
    <property type="entry name" value="DnaT_2"/>
    <property type="match status" value="1"/>
</dbReference>
<reference evidence="2" key="1">
    <citation type="submission" date="2020-03" db="EMBL/GenBank/DDBJ databases">
        <title>The deep terrestrial virosphere.</title>
        <authorList>
            <person name="Holmfeldt K."/>
            <person name="Nilsson E."/>
            <person name="Simone D."/>
            <person name="Lopez-Fernandez M."/>
            <person name="Wu X."/>
            <person name="de Brujin I."/>
            <person name="Lundin D."/>
            <person name="Andersson A."/>
            <person name="Bertilsson S."/>
            <person name="Dopson M."/>
        </authorList>
    </citation>
    <scope>NUCLEOTIDE SEQUENCE</scope>
    <source>
        <strain evidence="2">MM415B03200</strain>
    </source>
</reference>
<dbReference type="AlphaFoldDB" id="A0A6M3LG78"/>
<dbReference type="InterPro" id="IPR046787">
    <property type="entry name" value="DnaT_2"/>
</dbReference>
<gene>
    <name evidence="2" type="ORF">MM415B03200_0008</name>
</gene>
<sequence length="169" mass="18849">MALVMTVEYGDGSATANSYCALATADDYHDSRLHVADWSSAVTATKEAALVWSTRLMDDLLAWNGWKYTETQALEWPRDGVYDKSGYEIDVDEIPTFLQNATAEFARTLIVSDRTAEAATRGFNFLQAGSLKMSINKMDRIDVLPDSVWAMVKFCSTKALAQIRYLVRA</sequence>
<organism evidence="2">
    <name type="scientific">viral metagenome</name>
    <dbReference type="NCBI Taxonomy" id="1070528"/>
    <lineage>
        <taxon>unclassified sequences</taxon>
        <taxon>metagenomes</taxon>
        <taxon>organismal metagenomes</taxon>
    </lineage>
</organism>
<name>A0A6M3LG78_9ZZZZ</name>
<protein>
    <submittedName>
        <fullName evidence="2">Putative tail protein</fullName>
    </submittedName>
</protein>
<evidence type="ECO:0000259" key="1">
    <source>
        <dbReference type="Pfam" id="PF20557"/>
    </source>
</evidence>
<dbReference type="EMBL" id="MT143033">
    <property type="protein sequence ID" value="QJA92048.1"/>
    <property type="molecule type" value="Genomic_DNA"/>
</dbReference>
<evidence type="ECO:0000313" key="2">
    <source>
        <dbReference type="EMBL" id="QJA92048.1"/>
    </source>
</evidence>
<feature type="domain" description="Putative DnaT-like" evidence="1">
    <location>
        <begin position="5"/>
        <end position="118"/>
    </location>
</feature>
<accession>A0A6M3LG78</accession>
<proteinExistence type="predicted"/>